<gene>
    <name evidence="1" type="ORF">RIF29_28700</name>
</gene>
<keyword evidence="2" id="KW-1185">Reference proteome</keyword>
<evidence type="ECO:0000313" key="2">
    <source>
        <dbReference type="Proteomes" id="UP001372338"/>
    </source>
</evidence>
<accession>A0AAN9HT73</accession>
<comment type="caution">
    <text evidence="1">The sequence shown here is derived from an EMBL/GenBank/DDBJ whole genome shotgun (WGS) entry which is preliminary data.</text>
</comment>
<dbReference type="AlphaFoldDB" id="A0AAN9HT73"/>
<sequence length="114" mass="12505">MAGVCLPSWGQQFTIASFADNGSWRWDLLHEVQPSPVLTLLAATVPPSPKSGDDYLAWELETDGEFSFASATSVIQYGIDGRSPYANVTLFNEVWKGLVLNGFVLFFGRNFGVL</sequence>
<dbReference type="Proteomes" id="UP001372338">
    <property type="component" value="Unassembled WGS sequence"/>
</dbReference>
<evidence type="ECO:0000313" key="1">
    <source>
        <dbReference type="EMBL" id="KAK7255293.1"/>
    </source>
</evidence>
<organism evidence="1 2">
    <name type="scientific">Crotalaria pallida</name>
    <name type="common">Smooth rattlebox</name>
    <name type="synonym">Crotalaria striata</name>
    <dbReference type="NCBI Taxonomy" id="3830"/>
    <lineage>
        <taxon>Eukaryota</taxon>
        <taxon>Viridiplantae</taxon>
        <taxon>Streptophyta</taxon>
        <taxon>Embryophyta</taxon>
        <taxon>Tracheophyta</taxon>
        <taxon>Spermatophyta</taxon>
        <taxon>Magnoliopsida</taxon>
        <taxon>eudicotyledons</taxon>
        <taxon>Gunneridae</taxon>
        <taxon>Pentapetalae</taxon>
        <taxon>rosids</taxon>
        <taxon>fabids</taxon>
        <taxon>Fabales</taxon>
        <taxon>Fabaceae</taxon>
        <taxon>Papilionoideae</taxon>
        <taxon>50 kb inversion clade</taxon>
        <taxon>genistoids sensu lato</taxon>
        <taxon>core genistoids</taxon>
        <taxon>Crotalarieae</taxon>
        <taxon>Crotalaria</taxon>
    </lineage>
</organism>
<name>A0AAN9HT73_CROPI</name>
<dbReference type="EMBL" id="JAYWIO010000006">
    <property type="protein sequence ID" value="KAK7255293.1"/>
    <property type="molecule type" value="Genomic_DNA"/>
</dbReference>
<protein>
    <submittedName>
        <fullName evidence="1">Uncharacterized protein</fullName>
    </submittedName>
</protein>
<proteinExistence type="predicted"/>
<reference evidence="1 2" key="1">
    <citation type="submission" date="2024-01" db="EMBL/GenBank/DDBJ databases">
        <title>The genomes of 5 underutilized Papilionoideae crops provide insights into root nodulation and disease resistanc.</title>
        <authorList>
            <person name="Yuan L."/>
        </authorList>
    </citation>
    <scope>NUCLEOTIDE SEQUENCE [LARGE SCALE GENOMIC DNA]</scope>
    <source>
        <strain evidence="1">ZHUSHIDOU_FW_LH</strain>
        <tissue evidence="1">Leaf</tissue>
    </source>
</reference>